<dbReference type="GO" id="GO:0009279">
    <property type="term" value="C:cell outer membrane"/>
    <property type="evidence" value="ECO:0007669"/>
    <property type="project" value="UniProtKB-SubCell"/>
</dbReference>
<evidence type="ECO:0000256" key="1">
    <source>
        <dbReference type="ARBA" id="ARBA00004442"/>
    </source>
</evidence>
<dbReference type="Proteomes" id="UP000198418">
    <property type="component" value="Unassembled WGS sequence"/>
</dbReference>
<dbReference type="Gene3D" id="1.20.1600.10">
    <property type="entry name" value="Outer membrane efflux proteins (OEP)"/>
    <property type="match status" value="1"/>
</dbReference>
<dbReference type="AlphaFoldDB" id="A0A212SA68"/>
<dbReference type="GO" id="GO:0015288">
    <property type="term" value="F:porin activity"/>
    <property type="evidence" value="ECO:0007669"/>
    <property type="project" value="TreeGrafter"/>
</dbReference>
<comment type="similarity">
    <text evidence="2">Belongs to the outer membrane factor (OMF) (TC 1.B.17) family.</text>
</comment>
<dbReference type="PANTHER" id="PTHR30026:SF22">
    <property type="entry name" value="OUTER MEMBRANE EFFLUX PROTEIN"/>
    <property type="match status" value="1"/>
</dbReference>
<evidence type="ECO:0000313" key="10">
    <source>
        <dbReference type="Proteomes" id="UP000198418"/>
    </source>
</evidence>
<comment type="subcellular location">
    <subcellularLocation>
        <location evidence="1">Cell outer membrane</location>
    </subcellularLocation>
</comment>
<evidence type="ECO:0000256" key="2">
    <source>
        <dbReference type="ARBA" id="ARBA00007613"/>
    </source>
</evidence>
<evidence type="ECO:0000313" key="9">
    <source>
        <dbReference type="EMBL" id="SNB82249.1"/>
    </source>
</evidence>
<keyword evidence="8" id="KW-0732">Signal</keyword>
<dbReference type="InterPro" id="IPR003423">
    <property type="entry name" value="OMP_efflux"/>
</dbReference>
<keyword evidence="7" id="KW-0998">Cell outer membrane</keyword>
<dbReference type="GO" id="GO:1990281">
    <property type="term" value="C:efflux pump complex"/>
    <property type="evidence" value="ECO:0007669"/>
    <property type="project" value="TreeGrafter"/>
</dbReference>
<evidence type="ECO:0000256" key="6">
    <source>
        <dbReference type="ARBA" id="ARBA00023136"/>
    </source>
</evidence>
<keyword evidence="3" id="KW-0813">Transport</keyword>
<keyword evidence="4" id="KW-1134">Transmembrane beta strand</keyword>
<protein>
    <submittedName>
        <fullName evidence="9">Outer membrane protein</fullName>
    </submittedName>
</protein>
<proteinExistence type="inferred from homology"/>
<dbReference type="RefSeq" id="WP_088522335.1">
    <property type="nucleotide sequence ID" value="NZ_FYDG01000019.1"/>
</dbReference>
<dbReference type="GO" id="GO:0015562">
    <property type="term" value="F:efflux transmembrane transporter activity"/>
    <property type="evidence" value="ECO:0007669"/>
    <property type="project" value="InterPro"/>
</dbReference>
<sequence length="458" mass="50065">MRGRKISLSSFAICLSAMLHGAPVCADSLSDALARAYVSNPQLRAQRADTRATDETLPQALAGYRPNALVAVDGGLLRENYAVPGPRGQKVNLSSHPGGGYVQLSQNVFNGFRTQNQVQLAQSQILSSRESLRYTELSVLANAVAAYMNTLRDTAIYRLRSNNVRVLEQQVEDTKTRLRCGEVTLTDLAQAEAALSQGRVDQTGALTNLKSSIASYVQVIGDEPKSLTPAKTPADLLPKTLDLAYQLADEDHPLVLSARHNVDVAHQAVKVSEGQLLPSVDVSARSGPRYNYASVEKQKYYDTTISAQISIPLYDSGTTYSEIRQAKEKLGQAEAVSDQYRYQVHASVATSFAAWENSQKIIVDAGREVQQSERALAGIREEARLGQRTTFDVLYAEQSLLNARITYVSAQHDRTIAAFSLIASTGRLSAETLGLNVPLYNAADHYDRVKDKWFGTNP</sequence>
<gene>
    <name evidence="9" type="ORF">SAMN06265338_11911</name>
</gene>
<evidence type="ECO:0000256" key="4">
    <source>
        <dbReference type="ARBA" id="ARBA00022452"/>
    </source>
</evidence>
<evidence type="ECO:0000256" key="7">
    <source>
        <dbReference type="ARBA" id="ARBA00023237"/>
    </source>
</evidence>
<dbReference type="Pfam" id="PF02321">
    <property type="entry name" value="OEP"/>
    <property type="match status" value="2"/>
</dbReference>
<evidence type="ECO:0000256" key="8">
    <source>
        <dbReference type="SAM" id="SignalP"/>
    </source>
</evidence>
<feature type="chain" id="PRO_5012804135" evidence="8">
    <location>
        <begin position="27"/>
        <end position="458"/>
    </location>
</feature>
<dbReference type="InterPro" id="IPR010130">
    <property type="entry name" value="T1SS_OMP_TolC"/>
</dbReference>
<keyword evidence="6" id="KW-0472">Membrane</keyword>
<keyword evidence="10" id="KW-1185">Reference proteome</keyword>
<organism evidence="9 10">
    <name type="scientific">Rhodoblastus acidophilus</name>
    <name type="common">Rhodopseudomonas acidophila</name>
    <dbReference type="NCBI Taxonomy" id="1074"/>
    <lineage>
        <taxon>Bacteria</taxon>
        <taxon>Pseudomonadati</taxon>
        <taxon>Pseudomonadota</taxon>
        <taxon>Alphaproteobacteria</taxon>
        <taxon>Hyphomicrobiales</taxon>
        <taxon>Rhodoblastaceae</taxon>
        <taxon>Rhodoblastus</taxon>
    </lineage>
</organism>
<dbReference type="PANTHER" id="PTHR30026">
    <property type="entry name" value="OUTER MEMBRANE PROTEIN TOLC"/>
    <property type="match status" value="1"/>
</dbReference>
<evidence type="ECO:0000256" key="3">
    <source>
        <dbReference type="ARBA" id="ARBA00022448"/>
    </source>
</evidence>
<name>A0A212SA68_RHOAC</name>
<feature type="signal peptide" evidence="8">
    <location>
        <begin position="1"/>
        <end position="26"/>
    </location>
</feature>
<reference evidence="10" key="1">
    <citation type="submission" date="2017-06" db="EMBL/GenBank/DDBJ databases">
        <authorList>
            <person name="Varghese N."/>
            <person name="Submissions S."/>
        </authorList>
    </citation>
    <scope>NUCLEOTIDE SEQUENCE [LARGE SCALE GENOMIC DNA]</scope>
    <source>
        <strain evidence="10">DSM 137</strain>
    </source>
</reference>
<dbReference type="InterPro" id="IPR051906">
    <property type="entry name" value="TolC-like"/>
</dbReference>
<evidence type="ECO:0000256" key="5">
    <source>
        <dbReference type="ARBA" id="ARBA00022692"/>
    </source>
</evidence>
<dbReference type="NCBIfam" id="TIGR01844">
    <property type="entry name" value="type_I_sec_TolC"/>
    <property type="match status" value="1"/>
</dbReference>
<dbReference type="EMBL" id="FYDG01000019">
    <property type="protein sequence ID" value="SNB82249.1"/>
    <property type="molecule type" value="Genomic_DNA"/>
</dbReference>
<accession>A0A212SA68</accession>
<dbReference type="SUPFAM" id="SSF56954">
    <property type="entry name" value="Outer membrane efflux proteins (OEP)"/>
    <property type="match status" value="1"/>
</dbReference>
<keyword evidence="5" id="KW-0812">Transmembrane</keyword>